<evidence type="ECO:0000256" key="5">
    <source>
        <dbReference type="ARBA" id="ARBA00023002"/>
    </source>
</evidence>
<sequence>MYKQPVIFLTHGAGPCFYLDASKEKWCKGIDKHSNCAKSFKDLTKNANFKEPPRAILVLSAHWDENICTVQTNNKPELYYDYSGFPPEAYKLTWNVPGDVTVAKNVKVLLESKGIQCVENNKRGLDHGVFVPLKLAFPKADVPVFQVSLLRSMNLEDNMKIGEALSELSKDGILIVGSGSATHTGLFDNKPADWALQFQEWIQDVVTNPDYSPEQRKSKLLESESQSFLQSAHPRLDHFLPIPMACAAAGYKAGKILYSEFKGSMLMEHYLF</sequence>
<keyword evidence="8" id="KW-1185">Reference proteome</keyword>
<evidence type="ECO:0000256" key="4">
    <source>
        <dbReference type="ARBA" id="ARBA00022833"/>
    </source>
</evidence>
<accession>A0A8B6CJF7</accession>
<dbReference type="EMBL" id="UYJE01001901">
    <property type="protein sequence ID" value="VDI06198.1"/>
    <property type="molecule type" value="Genomic_DNA"/>
</dbReference>
<gene>
    <name evidence="7" type="ORF">MGAL_10B006000</name>
</gene>
<reference evidence="7" key="1">
    <citation type="submission" date="2018-11" db="EMBL/GenBank/DDBJ databases">
        <authorList>
            <person name="Alioto T."/>
            <person name="Alioto T."/>
        </authorList>
    </citation>
    <scope>NUCLEOTIDE SEQUENCE</scope>
</reference>
<dbReference type="AlphaFoldDB" id="A0A8B6CJF7"/>
<evidence type="ECO:0000313" key="7">
    <source>
        <dbReference type="EMBL" id="VDI06198.1"/>
    </source>
</evidence>
<proteinExistence type="inferred from homology"/>
<dbReference type="CDD" id="cd07363">
    <property type="entry name" value="45_DOPA_Dioxygenase"/>
    <property type="match status" value="1"/>
</dbReference>
<keyword evidence="4" id="KW-0862">Zinc</keyword>
<dbReference type="InterPro" id="IPR014436">
    <property type="entry name" value="Extradiol_dOase_DODA"/>
</dbReference>
<dbReference type="Pfam" id="PF02900">
    <property type="entry name" value="LigB"/>
    <property type="match status" value="1"/>
</dbReference>
<dbReference type="OrthoDB" id="7396853at2759"/>
<dbReference type="Gene3D" id="3.40.830.10">
    <property type="entry name" value="LigB-like"/>
    <property type="match status" value="1"/>
</dbReference>
<dbReference type="PIRSF" id="PIRSF006157">
    <property type="entry name" value="Doxgns_DODA"/>
    <property type="match status" value="1"/>
</dbReference>
<protein>
    <recommendedName>
        <fullName evidence="6">Extradiol ring-cleavage dioxygenase class III enzyme subunit B domain-containing protein</fullName>
    </recommendedName>
</protein>
<evidence type="ECO:0000256" key="1">
    <source>
        <dbReference type="ARBA" id="ARBA00001947"/>
    </source>
</evidence>
<dbReference type="Proteomes" id="UP000596742">
    <property type="component" value="Unassembled WGS sequence"/>
</dbReference>
<dbReference type="PANTHER" id="PTHR30096">
    <property type="entry name" value="4,5-DOPA DIOXYGENASE EXTRADIOL-LIKE PROTEIN"/>
    <property type="match status" value="1"/>
</dbReference>
<dbReference type="GO" id="GO:0008198">
    <property type="term" value="F:ferrous iron binding"/>
    <property type="evidence" value="ECO:0007669"/>
    <property type="project" value="InterPro"/>
</dbReference>
<dbReference type="GO" id="GO:0008270">
    <property type="term" value="F:zinc ion binding"/>
    <property type="evidence" value="ECO:0007669"/>
    <property type="project" value="InterPro"/>
</dbReference>
<dbReference type="PANTHER" id="PTHR30096:SF0">
    <property type="entry name" value="4,5-DOPA DIOXYGENASE EXTRADIOL-LIKE PROTEIN"/>
    <property type="match status" value="1"/>
</dbReference>
<dbReference type="InterPro" id="IPR004183">
    <property type="entry name" value="Xdiol_dOase_suB"/>
</dbReference>
<evidence type="ECO:0000256" key="3">
    <source>
        <dbReference type="ARBA" id="ARBA00022723"/>
    </source>
</evidence>
<keyword evidence="5" id="KW-0560">Oxidoreductase</keyword>
<comment type="caution">
    <text evidence="7">The sequence shown here is derived from an EMBL/GenBank/DDBJ whole genome shotgun (WGS) entry which is preliminary data.</text>
</comment>
<organism evidence="7 8">
    <name type="scientific">Mytilus galloprovincialis</name>
    <name type="common">Mediterranean mussel</name>
    <dbReference type="NCBI Taxonomy" id="29158"/>
    <lineage>
        <taxon>Eukaryota</taxon>
        <taxon>Metazoa</taxon>
        <taxon>Spiralia</taxon>
        <taxon>Lophotrochozoa</taxon>
        <taxon>Mollusca</taxon>
        <taxon>Bivalvia</taxon>
        <taxon>Autobranchia</taxon>
        <taxon>Pteriomorphia</taxon>
        <taxon>Mytilida</taxon>
        <taxon>Mytiloidea</taxon>
        <taxon>Mytilidae</taxon>
        <taxon>Mytilinae</taxon>
        <taxon>Mytilus</taxon>
    </lineage>
</organism>
<name>A0A8B6CJF7_MYTGA</name>
<comment type="cofactor">
    <cofactor evidence="1">
        <name>Zn(2+)</name>
        <dbReference type="ChEBI" id="CHEBI:29105"/>
    </cofactor>
</comment>
<dbReference type="GO" id="GO:0016702">
    <property type="term" value="F:oxidoreductase activity, acting on single donors with incorporation of molecular oxygen, incorporation of two atoms of oxygen"/>
    <property type="evidence" value="ECO:0007669"/>
    <property type="project" value="UniProtKB-ARBA"/>
</dbReference>
<keyword evidence="3" id="KW-0479">Metal-binding</keyword>
<dbReference type="SUPFAM" id="SSF53213">
    <property type="entry name" value="LigB-like"/>
    <property type="match status" value="1"/>
</dbReference>
<feature type="domain" description="Extradiol ring-cleavage dioxygenase class III enzyme subunit B" evidence="6">
    <location>
        <begin position="7"/>
        <end position="256"/>
    </location>
</feature>
<evidence type="ECO:0000259" key="6">
    <source>
        <dbReference type="Pfam" id="PF02900"/>
    </source>
</evidence>
<evidence type="ECO:0000313" key="8">
    <source>
        <dbReference type="Proteomes" id="UP000596742"/>
    </source>
</evidence>
<evidence type="ECO:0000256" key="2">
    <source>
        <dbReference type="ARBA" id="ARBA00007581"/>
    </source>
</evidence>
<comment type="similarity">
    <text evidence="2">Belongs to the DODA-type extradiol aromatic ring-opening dioxygenase family.</text>
</comment>